<organism evidence="1">
    <name type="scientific">Ackermannviridae sp</name>
    <dbReference type="NCBI Taxonomy" id="2831612"/>
    <lineage>
        <taxon>Viruses</taxon>
        <taxon>Duplodnaviria</taxon>
        <taxon>Heunggongvirae</taxon>
        <taxon>Uroviricota</taxon>
        <taxon>Caudoviricetes</taxon>
        <taxon>Pantevenvirales</taxon>
        <taxon>Ackermannviridae</taxon>
    </lineage>
</organism>
<name>A0A8S5VK29_9CAUD</name>
<protein>
    <submittedName>
        <fullName evidence="1">Uncharacterized protein</fullName>
    </submittedName>
</protein>
<evidence type="ECO:0000313" key="1">
    <source>
        <dbReference type="EMBL" id="DAG89092.1"/>
    </source>
</evidence>
<dbReference type="EMBL" id="BK035253">
    <property type="protein sequence ID" value="DAG89092.1"/>
    <property type="molecule type" value="Genomic_DNA"/>
</dbReference>
<reference evidence="1" key="1">
    <citation type="journal article" date="2021" name="Proc. Natl. Acad. Sci. U.S.A.">
        <title>A Catalog of Tens of Thousands of Viruses from Human Metagenomes Reveals Hidden Associations with Chronic Diseases.</title>
        <authorList>
            <person name="Tisza M.J."/>
            <person name="Buck C.B."/>
        </authorList>
    </citation>
    <scope>NUCLEOTIDE SEQUENCE</scope>
    <source>
        <strain evidence="1">CtfgE36</strain>
    </source>
</reference>
<sequence length="52" mass="5520">MSDKDFLLKLASVELALAAKLHSAAKVNLENAAAIMGSAKKHLQEALNTDEV</sequence>
<proteinExistence type="predicted"/>
<accession>A0A8S5VK29</accession>